<name>A0ACC0W248_9STRA</name>
<proteinExistence type="predicted"/>
<dbReference type="EMBL" id="CM047583">
    <property type="protein sequence ID" value="KAI9912735.1"/>
    <property type="molecule type" value="Genomic_DNA"/>
</dbReference>
<evidence type="ECO:0000313" key="2">
    <source>
        <dbReference type="Proteomes" id="UP001163321"/>
    </source>
</evidence>
<evidence type="ECO:0000313" key="1">
    <source>
        <dbReference type="EMBL" id="KAI9912735.1"/>
    </source>
</evidence>
<comment type="caution">
    <text evidence="1">The sequence shown here is derived from an EMBL/GenBank/DDBJ whole genome shotgun (WGS) entry which is preliminary data.</text>
</comment>
<dbReference type="Proteomes" id="UP001163321">
    <property type="component" value="Chromosome 4"/>
</dbReference>
<accession>A0ACC0W248</accession>
<gene>
    <name evidence="1" type="ORF">PsorP6_005838</name>
</gene>
<protein>
    <submittedName>
        <fullName evidence="1">Uncharacterized protein</fullName>
    </submittedName>
</protein>
<sequence length="152" mass="17650">MRYSRRQHTIRQIEALAEFKLLQDLFLVHNGDGDETEAEEKKEQLRRDLEFYSTLHRRHQSFKNNSAHAQRPVEFQLAVALYRFGRNGNGSSFLDVADRFGIAEGSVMIYTKRLVVAPTSLEEGQVSDLASRTRERSDKTKDTRTSWVFRNA</sequence>
<organism evidence="1 2">
    <name type="scientific">Peronosclerospora sorghi</name>
    <dbReference type="NCBI Taxonomy" id="230839"/>
    <lineage>
        <taxon>Eukaryota</taxon>
        <taxon>Sar</taxon>
        <taxon>Stramenopiles</taxon>
        <taxon>Oomycota</taxon>
        <taxon>Peronosporomycetes</taxon>
        <taxon>Peronosporales</taxon>
        <taxon>Peronosporaceae</taxon>
        <taxon>Peronosclerospora</taxon>
    </lineage>
</organism>
<keyword evidence="2" id="KW-1185">Reference proteome</keyword>
<reference evidence="1 2" key="1">
    <citation type="journal article" date="2022" name="bioRxiv">
        <title>The genome of the oomycete Peronosclerospora sorghi, a cosmopolitan pathogen of maize and sorghum, is inflated with dispersed pseudogenes.</title>
        <authorList>
            <person name="Fletcher K."/>
            <person name="Martin F."/>
            <person name="Isakeit T."/>
            <person name="Cavanaugh K."/>
            <person name="Magill C."/>
            <person name="Michelmore R."/>
        </authorList>
    </citation>
    <scope>NUCLEOTIDE SEQUENCE [LARGE SCALE GENOMIC DNA]</scope>
    <source>
        <strain evidence="1">P6</strain>
    </source>
</reference>